<keyword evidence="2" id="KW-1185">Reference proteome</keyword>
<protein>
    <submittedName>
        <fullName evidence="1">Uncharacterized protein</fullName>
    </submittedName>
</protein>
<dbReference type="Proteomes" id="UP000054843">
    <property type="component" value="Unassembled WGS sequence"/>
</dbReference>
<dbReference type="AlphaFoldDB" id="A0A0V1M1Y7"/>
<sequence>MNSTHLRANNRRRRNHFDNGVTFAYSNASKMRRTTDYFTIAIIECKFKFVPSINLHISQFALASEVGLMANVSCGVGIGRNERCLPFEIAIFYFGIEK</sequence>
<evidence type="ECO:0000313" key="2">
    <source>
        <dbReference type="Proteomes" id="UP000054843"/>
    </source>
</evidence>
<gene>
    <name evidence="1" type="ORF">T10_13133</name>
</gene>
<accession>A0A0V1M1Y7</accession>
<name>A0A0V1M1Y7_9BILA</name>
<comment type="caution">
    <text evidence="1">The sequence shown here is derived from an EMBL/GenBank/DDBJ whole genome shotgun (WGS) entry which is preliminary data.</text>
</comment>
<organism evidence="1 2">
    <name type="scientific">Trichinella papuae</name>
    <dbReference type="NCBI Taxonomy" id="268474"/>
    <lineage>
        <taxon>Eukaryota</taxon>
        <taxon>Metazoa</taxon>
        <taxon>Ecdysozoa</taxon>
        <taxon>Nematoda</taxon>
        <taxon>Enoplea</taxon>
        <taxon>Dorylaimia</taxon>
        <taxon>Trichinellida</taxon>
        <taxon>Trichinellidae</taxon>
        <taxon>Trichinella</taxon>
    </lineage>
</organism>
<dbReference type="EMBL" id="JYDO01000367">
    <property type="protein sequence ID" value="KRZ65422.1"/>
    <property type="molecule type" value="Genomic_DNA"/>
</dbReference>
<reference evidence="1 2" key="1">
    <citation type="submission" date="2015-01" db="EMBL/GenBank/DDBJ databases">
        <title>Evolution of Trichinella species and genotypes.</title>
        <authorList>
            <person name="Korhonen P.K."/>
            <person name="Edoardo P."/>
            <person name="Giuseppe L.R."/>
            <person name="Gasser R.B."/>
        </authorList>
    </citation>
    <scope>NUCLEOTIDE SEQUENCE [LARGE SCALE GENOMIC DNA]</scope>
    <source>
        <strain evidence="1">ISS1980</strain>
    </source>
</reference>
<evidence type="ECO:0000313" key="1">
    <source>
        <dbReference type="EMBL" id="KRZ65422.1"/>
    </source>
</evidence>
<proteinExistence type="predicted"/>